<comment type="caution">
    <text evidence="3">The sequence shown here is derived from an EMBL/GenBank/DDBJ whole genome shotgun (WGS) entry which is preliminary data.</text>
</comment>
<evidence type="ECO:0000259" key="2">
    <source>
        <dbReference type="Pfam" id="PF11575"/>
    </source>
</evidence>
<dbReference type="Pfam" id="PF11575">
    <property type="entry name" value="FhuF_C"/>
    <property type="match status" value="1"/>
</dbReference>
<feature type="region of interest" description="Disordered" evidence="1">
    <location>
        <begin position="250"/>
        <end position="271"/>
    </location>
</feature>
<organism evidence="3 4">
    <name type="scientific">Blastococcus xanthinilyticus</name>
    <dbReference type="NCBI Taxonomy" id="1564164"/>
    <lineage>
        <taxon>Bacteria</taxon>
        <taxon>Bacillati</taxon>
        <taxon>Actinomycetota</taxon>
        <taxon>Actinomycetes</taxon>
        <taxon>Geodermatophilales</taxon>
        <taxon>Geodermatophilaceae</taxon>
        <taxon>Blastococcus</taxon>
    </lineage>
</organism>
<gene>
    <name evidence="3" type="ORF">BD833_1076</name>
</gene>
<feature type="compositionally biased region" description="Pro residues" evidence="1">
    <location>
        <begin position="258"/>
        <end position="271"/>
    </location>
</feature>
<proteinExistence type="predicted"/>
<dbReference type="AlphaFoldDB" id="A0A5S5CX20"/>
<dbReference type="Proteomes" id="UP000322499">
    <property type="component" value="Unassembled WGS sequence"/>
</dbReference>
<sequence>MAAAPGRLPRATCGATTGHTGPVSGPQAQVAARIPGAAALGLLPPPGAVAVPVARLADPRLLGELLAARAARQRAGDPRVHATVWWYSASAVLLAPVLAGLAVGRPLSARPADTTAYLGRGGLPVAAVSAVAGGDPAAGLREGLAAVVPALAAAARMRPRPLWGIATDSLANGLLALGRALGDVPAVTALAGPLAAAVGSPLPAPRYVDVEGVRFTARVSCCLLDRLPSGPTCLSCPRRAPAERRVLLEDSAARVPADLPPAPRPPGPAGR</sequence>
<dbReference type="EMBL" id="VNHW01000007">
    <property type="protein sequence ID" value="TYP87072.1"/>
    <property type="molecule type" value="Genomic_DNA"/>
</dbReference>
<evidence type="ECO:0000313" key="4">
    <source>
        <dbReference type="Proteomes" id="UP000322499"/>
    </source>
</evidence>
<dbReference type="InterPro" id="IPR024726">
    <property type="entry name" value="FhuF_C"/>
</dbReference>
<feature type="domain" description="Ferric siderophore reductase C-terminal" evidence="2">
    <location>
        <begin position="218"/>
        <end position="238"/>
    </location>
</feature>
<dbReference type="GO" id="GO:0051537">
    <property type="term" value="F:2 iron, 2 sulfur cluster binding"/>
    <property type="evidence" value="ECO:0007669"/>
    <property type="project" value="InterPro"/>
</dbReference>
<name>A0A5S5CX20_9ACTN</name>
<evidence type="ECO:0000313" key="3">
    <source>
        <dbReference type="EMBL" id="TYP87072.1"/>
    </source>
</evidence>
<reference evidence="3 4" key="1">
    <citation type="submission" date="2019-07" db="EMBL/GenBank/DDBJ databases">
        <title>Genomic Encyclopedia of Archaeal and Bacterial Type Strains, Phase II (KMG-II): from individual species to whole genera.</title>
        <authorList>
            <person name="Goeker M."/>
        </authorList>
    </citation>
    <scope>NUCLEOTIDE SEQUENCE [LARGE SCALE GENOMIC DNA]</scope>
    <source>
        <strain evidence="3 4">DSM 46842</strain>
    </source>
</reference>
<accession>A0A5S5CX20</accession>
<protein>
    <submittedName>
        <fullName evidence="3">Ferric iron reductase protein FhuF</fullName>
    </submittedName>
</protein>
<feature type="region of interest" description="Disordered" evidence="1">
    <location>
        <begin position="1"/>
        <end position="27"/>
    </location>
</feature>
<evidence type="ECO:0000256" key="1">
    <source>
        <dbReference type="SAM" id="MobiDB-lite"/>
    </source>
</evidence>
<keyword evidence="4" id="KW-1185">Reference proteome</keyword>